<dbReference type="PANTHER" id="PTHR43634">
    <property type="entry name" value="OW CONDUCTANCE MECHANOSENSITIVE CHANNEL"/>
    <property type="match status" value="1"/>
</dbReference>
<dbReference type="Pfam" id="PF00924">
    <property type="entry name" value="MS_channel_2nd"/>
    <property type="match status" value="1"/>
</dbReference>
<evidence type="ECO:0000313" key="13">
    <source>
        <dbReference type="Proteomes" id="UP001275932"/>
    </source>
</evidence>
<accession>A0ABU4WIT8</accession>
<feature type="transmembrane region" description="Helical" evidence="7">
    <location>
        <begin position="217"/>
        <end position="235"/>
    </location>
</feature>
<feature type="domain" description="Mechanosensitive ion channel MscS" evidence="9">
    <location>
        <begin position="262"/>
        <end position="329"/>
    </location>
</feature>
<protein>
    <submittedName>
        <fullName evidence="12">Mechanosensitive ion channel family protein</fullName>
    </submittedName>
</protein>
<keyword evidence="5 7" id="KW-1133">Transmembrane helix</keyword>
<dbReference type="InterPro" id="IPR023408">
    <property type="entry name" value="MscS_beta-dom_sf"/>
</dbReference>
<gene>
    <name evidence="12" type="ORF">MOX91_05810</name>
</gene>
<dbReference type="Gene3D" id="1.10.287.1260">
    <property type="match status" value="1"/>
</dbReference>
<proteinExistence type="inferred from homology"/>
<feature type="transmembrane region" description="Helical" evidence="7">
    <location>
        <begin position="175"/>
        <end position="196"/>
    </location>
</feature>
<reference evidence="12 13" key="1">
    <citation type="submission" date="2022-03" db="EMBL/GenBank/DDBJ databases">
        <title>Novel taxa within the pig intestine.</title>
        <authorList>
            <person name="Wylensek D."/>
            <person name="Bishof K."/>
            <person name="Afrizal A."/>
            <person name="Clavel T."/>
        </authorList>
    </citation>
    <scope>NUCLEOTIDE SEQUENCE [LARGE SCALE GENOMIC DNA]</scope>
    <source>
        <strain evidence="12 13">CLA-KB-P66</strain>
    </source>
</reference>
<feature type="signal peptide" evidence="8">
    <location>
        <begin position="1"/>
        <end position="21"/>
    </location>
</feature>
<dbReference type="Gene3D" id="3.30.70.100">
    <property type="match status" value="1"/>
</dbReference>
<evidence type="ECO:0000259" key="9">
    <source>
        <dbReference type="Pfam" id="PF00924"/>
    </source>
</evidence>
<dbReference type="PANTHER" id="PTHR43634:SF2">
    <property type="entry name" value="LOW CONDUCTANCE MECHANOSENSITIVE CHANNEL YNAI"/>
    <property type="match status" value="1"/>
</dbReference>
<organism evidence="12 13">
    <name type="scientific">Intestinicryptomonas porci</name>
    <dbReference type="NCBI Taxonomy" id="2926320"/>
    <lineage>
        <taxon>Bacteria</taxon>
        <taxon>Pseudomonadati</taxon>
        <taxon>Verrucomicrobiota</taxon>
        <taxon>Opitutia</taxon>
        <taxon>Opitutales</taxon>
        <taxon>Intestinicryptomonaceae</taxon>
        <taxon>Intestinicryptomonas</taxon>
    </lineage>
</organism>
<sequence>MKFFKYAVIALVVFFQSGLYAQNAEPSNAPLAEAETKLSEEELEHRRRQEQIDQSAIETVEHMQSFLNRGLDLVESKSPALGGFLKRECFGIALVRYVVSALILFFTFVILKYLFNFLFARLLALSNRNGQGGFWGEFIVKIRKPVNMVVWVLGIYFAIAFLFDDLGVIKITSRAIGILFWCALFWAVVILADALFFVANKKLKSKSAKSTVNLLEFLRRVVKFFIVVIAVLSILTNCGVNVNTIVASLGIGGMALAFASQDTIANFFGSVSIILDRPFIVGDWVKTSCCEGNVDAIGFRSTRIKTFSNTMVTIPNSILAKDSVENMSKMPVRKVNQVLGFTYSSTPEQISEFLPKLRSLVLNTDGVAANNGARAEFLNFGSSSLDISLVYYTKEIDYANYADVQTRVNLGIMRLAHECGLSFAFPSTSIYIEEDNTKKHS</sequence>
<dbReference type="SUPFAM" id="SSF82861">
    <property type="entry name" value="Mechanosensitive channel protein MscS (YggB), transmembrane region"/>
    <property type="match status" value="1"/>
</dbReference>
<evidence type="ECO:0000256" key="1">
    <source>
        <dbReference type="ARBA" id="ARBA00004651"/>
    </source>
</evidence>
<evidence type="ECO:0000256" key="4">
    <source>
        <dbReference type="ARBA" id="ARBA00022692"/>
    </source>
</evidence>
<dbReference type="Pfam" id="PF21082">
    <property type="entry name" value="MS_channel_3rd"/>
    <property type="match status" value="1"/>
</dbReference>
<comment type="caution">
    <text evidence="12">The sequence shown here is derived from an EMBL/GenBank/DDBJ whole genome shotgun (WGS) entry which is preliminary data.</text>
</comment>
<evidence type="ECO:0000256" key="7">
    <source>
        <dbReference type="SAM" id="Phobius"/>
    </source>
</evidence>
<dbReference type="InterPro" id="IPR011014">
    <property type="entry name" value="MscS_channel_TM-2"/>
</dbReference>
<keyword evidence="8" id="KW-0732">Signal</keyword>
<dbReference type="Gene3D" id="2.30.30.60">
    <property type="match status" value="1"/>
</dbReference>
<dbReference type="EMBL" id="JALBUT010000006">
    <property type="protein sequence ID" value="MDX8415693.1"/>
    <property type="molecule type" value="Genomic_DNA"/>
</dbReference>
<dbReference type="InterPro" id="IPR045042">
    <property type="entry name" value="YnaI-like"/>
</dbReference>
<dbReference type="SUPFAM" id="SSF50182">
    <property type="entry name" value="Sm-like ribonucleoproteins"/>
    <property type="match status" value="1"/>
</dbReference>
<evidence type="ECO:0000256" key="3">
    <source>
        <dbReference type="ARBA" id="ARBA00022475"/>
    </source>
</evidence>
<keyword evidence="13" id="KW-1185">Reference proteome</keyword>
<dbReference type="InterPro" id="IPR049142">
    <property type="entry name" value="MS_channel_1st"/>
</dbReference>
<dbReference type="InterPro" id="IPR049278">
    <property type="entry name" value="MS_channel_C"/>
</dbReference>
<evidence type="ECO:0000256" key="2">
    <source>
        <dbReference type="ARBA" id="ARBA00008017"/>
    </source>
</evidence>
<dbReference type="InterPro" id="IPR006685">
    <property type="entry name" value="MscS_channel_2nd"/>
</dbReference>
<evidence type="ECO:0000256" key="5">
    <source>
        <dbReference type="ARBA" id="ARBA00022989"/>
    </source>
</evidence>
<dbReference type="InterPro" id="IPR011066">
    <property type="entry name" value="MscS_channel_C_sf"/>
</dbReference>
<feature type="transmembrane region" description="Helical" evidence="7">
    <location>
        <begin position="97"/>
        <end position="124"/>
    </location>
</feature>
<evidence type="ECO:0000259" key="11">
    <source>
        <dbReference type="Pfam" id="PF21088"/>
    </source>
</evidence>
<comment type="subcellular location">
    <subcellularLocation>
        <location evidence="1">Cell membrane</location>
        <topology evidence="1">Multi-pass membrane protein</topology>
    </subcellularLocation>
</comment>
<feature type="domain" description="Mechanosensitive ion channel transmembrane helices 2/3" evidence="11">
    <location>
        <begin position="221"/>
        <end position="261"/>
    </location>
</feature>
<comment type="similarity">
    <text evidence="2">Belongs to the MscS (TC 1.A.23) family.</text>
</comment>
<evidence type="ECO:0000256" key="6">
    <source>
        <dbReference type="ARBA" id="ARBA00023136"/>
    </source>
</evidence>
<evidence type="ECO:0000313" key="12">
    <source>
        <dbReference type="EMBL" id="MDX8415693.1"/>
    </source>
</evidence>
<dbReference type="InterPro" id="IPR010920">
    <property type="entry name" value="LSM_dom_sf"/>
</dbReference>
<keyword evidence="6 7" id="KW-0472">Membrane</keyword>
<feature type="chain" id="PRO_5046000914" evidence="8">
    <location>
        <begin position="22"/>
        <end position="441"/>
    </location>
</feature>
<feature type="domain" description="Mechanosensitive ion channel MscS C-terminal" evidence="10">
    <location>
        <begin position="338"/>
        <end position="422"/>
    </location>
</feature>
<keyword evidence="3" id="KW-1003">Cell membrane</keyword>
<dbReference type="RefSeq" id="WP_370397141.1">
    <property type="nucleotide sequence ID" value="NZ_JALBUT010000006.1"/>
</dbReference>
<dbReference type="Proteomes" id="UP001275932">
    <property type="component" value="Unassembled WGS sequence"/>
</dbReference>
<dbReference type="SUPFAM" id="SSF82689">
    <property type="entry name" value="Mechanosensitive channel protein MscS (YggB), C-terminal domain"/>
    <property type="match status" value="1"/>
</dbReference>
<evidence type="ECO:0000259" key="10">
    <source>
        <dbReference type="Pfam" id="PF21082"/>
    </source>
</evidence>
<keyword evidence="4 7" id="KW-0812">Transmembrane</keyword>
<name>A0ABU4WIT8_9BACT</name>
<feature type="transmembrane region" description="Helical" evidence="7">
    <location>
        <begin position="145"/>
        <end position="163"/>
    </location>
</feature>
<evidence type="ECO:0000256" key="8">
    <source>
        <dbReference type="SAM" id="SignalP"/>
    </source>
</evidence>
<dbReference type="Pfam" id="PF21088">
    <property type="entry name" value="MS_channel_1st"/>
    <property type="match status" value="1"/>
</dbReference>